<keyword evidence="2" id="KW-1185">Reference proteome</keyword>
<comment type="caution">
    <text evidence="1">The sequence shown here is derived from an EMBL/GenBank/DDBJ whole genome shotgun (WGS) entry which is preliminary data.</text>
</comment>
<dbReference type="Proteomes" id="UP001057402">
    <property type="component" value="Chromosome 9"/>
</dbReference>
<evidence type="ECO:0000313" key="1">
    <source>
        <dbReference type="EMBL" id="KAI4325833.1"/>
    </source>
</evidence>
<organism evidence="1 2">
    <name type="scientific">Melastoma candidum</name>
    <dbReference type="NCBI Taxonomy" id="119954"/>
    <lineage>
        <taxon>Eukaryota</taxon>
        <taxon>Viridiplantae</taxon>
        <taxon>Streptophyta</taxon>
        <taxon>Embryophyta</taxon>
        <taxon>Tracheophyta</taxon>
        <taxon>Spermatophyta</taxon>
        <taxon>Magnoliopsida</taxon>
        <taxon>eudicotyledons</taxon>
        <taxon>Gunneridae</taxon>
        <taxon>Pentapetalae</taxon>
        <taxon>rosids</taxon>
        <taxon>malvids</taxon>
        <taxon>Myrtales</taxon>
        <taxon>Melastomataceae</taxon>
        <taxon>Melastomatoideae</taxon>
        <taxon>Melastomateae</taxon>
        <taxon>Melastoma</taxon>
    </lineage>
</organism>
<sequence length="312" mass="33121">MERTPTPTPSTEATVDTSNPIVSTTAGGGDSSCHDNGDAETSAVMAPPTAEGSEEVESAELLMEKGSRALKEGITSRPPNTSGLSWGNGELLAVEFGYDAKVVVFVGSQAARYGELALGCVNSYYKYGCALLSKDQEEADLLGAVPKKEGEGRASDKEGAKENLNSESSVASVSNNVGGNRSFLNEDGAVEDGSGEDEPEEDDKESDAEDLAEADEDEPDLDLAWKMLDIARAVLDKHSVETEEKVKVLSALAEVALEREDIETSLSDYKNALSILEKLVEPDGRLIAELICLCPEIGLKPEEAIPFCEKAI</sequence>
<dbReference type="EMBL" id="CM042888">
    <property type="protein sequence ID" value="KAI4325833.1"/>
    <property type="molecule type" value="Genomic_DNA"/>
</dbReference>
<reference evidence="2" key="1">
    <citation type="journal article" date="2023" name="Front. Plant Sci.">
        <title>Chromosomal-level genome assembly of Melastoma candidum provides insights into trichome evolution.</title>
        <authorList>
            <person name="Zhong Y."/>
            <person name="Wu W."/>
            <person name="Sun C."/>
            <person name="Zou P."/>
            <person name="Liu Y."/>
            <person name="Dai S."/>
            <person name="Zhou R."/>
        </authorList>
    </citation>
    <scope>NUCLEOTIDE SEQUENCE [LARGE SCALE GENOMIC DNA]</scope>
</reference>
<proteinExistence type="predicted"/>
<evidence type="ECO:0000313" key="2">
    <source>
        <dbReference type="Proteomes" id="UP001057402"/>
    </source>
</evidence>
<accession>A0ACB9MQ53</accession>
<name>A0ACB9MQ53_9MYRT</name>
<gene>
    <name evidence="1" type="ORF">MLD38_031197</name>
</gene>
<protein>
    <submittedName>
        <fullName evidence="1">Uncharacterized protein</fullName>
    </submittedName>
</protein>